<dbReference type="PROSITE" id="PS50089">
    <property type="entry name" value="ZF_RING_2"/>
    <property type="match status" value="1"/>
</dbReference>
<dbReference type="PANTHER" id="PTHR45969">
    <property type="entry name" value="RING ZINC FINGER PROTEIN-RELATED"/>
    <property type="match status" value="1"/>
</dbReference>
<feature type="compositionally biased region" description="Basic and acidic residues" evidence="5">
    <location>
        <begin position="113"/>
        <end position="122"/>
    </location>
</feature>
<feature type="compositionally biased region" description="Polar residues" evidence="5">
    <location>
        <begin position="100"/>
        <end position="112"/>
    </location>
</feature>
<evidence type="ECO:0000256" key="4">
    <source>
        <dbReference type="PROSITE-ProRule" id="PRU00175"/>
    </source>
</evidence>
<evidence type="ECO:0000256" key="3">
    <source>
        <dbReference type="ARBA" id="ARBA00022833"/>
    </source>
</evidence>
<feature type="signal peptide" evidence="7">
    <location>
        <begin position="1"/>
        <end position="22"/>
    </location>
</feature>
<keyword evidence="6" id="KW-0812">Transmembrane</keyword>
<dbReference type="OrthoDB" id="8062037at2759"/>
<organism evidence="9 10">
    <name type="scientific">Puccinia graminis f. sp. tritici</name>
    <dbReference type="NCBI Taxonomy" id="56615"/>
    <lineage>
        <taxon>Eukaryota</taxon>
        <taxon>Fungi</taxon>
        <taxon>Dikarya</taxon>
        <taxon>Basidiomycota</taxon>
        <taxon>Pucciniomycotina</taxon>
        <taxon>Pucciniomycetes</taxon>
        <taxon>Pucciniales</taxon>
        <taxon>Pucciniaceae</taxon>
        <taxon>Puccinia</taxon>
    </lineage>
</organism>
<evidence type="ECO:0000256" key="6">
    <source>
        <dbReference type="SAM" id="Phobius"/>
    </source>
</evidence>
<dbReference type="Proteomes" id="UP000324748">
    <property type="component" value="Unassembled WGS sequence"/>
</dbReference>
<feature type="transmembrane region" description="Helical" evidence="6">
    <location>
        <begin position="220"/>
        <end position="238"/>
    </location>
</feature>
<keyword evidence="6" id="KW-0472">Membrane</keyword>
<sequence>MGHWLFSLLVIVTSLLNCCVSASRERMKKINRKSLFKQLAGTCFGSGYPQEGTRLLGLGESSDLAREVDQVPHLIHAIEPTPSGPSSRHRCSDSEDLTEPSLSAAPQYNSHQNEPRDEDELRATASDPPDNGRWSGLRWLQASIALFTHDRSNSVGKSARCIICLEELDQRACRRLYCSHIFHRDCIGKWRVASVTHACPICRAVIAPGILLYSQQCPTLGIIVLASIIFGYLFYQILV</sequence>
<dbReference type="EMBL" id="VSWC01000003">
    <property type="protein sequence ID" value="KAA1116220.1"/>
    <property type="molecule type" value="Genomic_DNA"/>
</dbReference>
<feature type="domain" description="RING-type" evidence="8">
    <location>
        <begin position="161"/>
        <end position="203"/>
    </location>
</feature>
<evidence type="ECO:0000313" key="10">
    <source>
        <dbReference type="Proteomes" id="UP000324748"/>
    </source>
</evidence>
<evidence type="ECO:0000256" key="2">
    <source>
        <dbReference type="ARBA" id="ARBA00022771"/>
    </source>
</evidence>
<dbReference type="Pfam" id="PF13639">
    <property type="entry name" value="zf-RING_2"/>
    <property type="match status" value="1"/>
</dbReference>
<comment type="caution">
    <text evidence="9">The sequence shown here is derived from an EMBL/GenBank/DDBJ whole genome shotgun (WGS) entry which is preliminary data.</text>
</comment>
<dbReference type="GO" id="GO:0016567">
    <property type="term" value="P:protein ubiquitination"/>
    <property type="evidence" value="ECO:0007669"/>
    <property type="project" value="TreeGrafter"/>
</dbReference>
<evidence type="ECO:0000256" key="5">
    <source>
        <dbReference type="SAM" id="MobiDB-lite"/>
    </source>
</evidence>
<dbReference type="SUPFAM" id="SSF57850">
    <property type="entry name" value="RING/U-box"/>
    <property type="match status" value="1"/>
</dbReference>
<name>A0A5B0QSW2_PUCGR</name>
<dbReference type="InterPro" id="IPR011016">
    <property type="entry name" value="Znf_RING-CH"/>
</dbReference>
<keyword evidence="10" id="KW-1185">Reference proteome</keyword>
<evidence type="ECO:0000256" key="7">
    <source>
        <dbReference type="SAM" id="SignalP"/>
    </source>
</evidence>
<proteinExistence type="predicted"/>
<evidence type="ECO:0000313" key="9">
    <source>
        <dbReference type="EMBL" id="KAA1116220.1"/>
    </source>
</evidence>
<dbReference type="GO" id="GO:0061630">
    <property type="term" value="F:ubiquitin protein ligase activity"/>
    <property type="evidence" value="ECO:0007669"/>
    <property type="project" value="TreeGrafter"/>
</dbReference>
<protein>
    <recommendedName>
        <fullName evidence="8">RING-type domain-containing protein</fullName>
    </recommendedName>
</protein>
<feature type="region of interest" description="Disordered" evidence="5">
    <location>
        <begin position="77"/>
        <end position="132"/>
    </location>
</feature>
<dbReference type="GO" id="GO:0008270">
    <property type="term" value="F:zinc ion binding"/>
    <property type="evidence" value="ECO:0007669"/>
    <property type="project" value="UniProtKB-KW"/>
</dbReference>
<keyword evidence="3" id="KW-0862">Zinc</keyword>
<dbReference type="PANTHER" id="PTHR45969:SF69">
    <property type="entry name" value="FINGER DOMAIN PROTEIN, PUTATIVE (AFU_ORTHOLOGUE AFUA_3G12190)-RELATED"/>
    <property type="match status" value="1"/>
</dbReference>
<keyword evidence="2 4" id="KW-0863">Zinc-finger</keyword>
<keyword evidence="7" id="KW-0732">Signal</keyword>
<dbReference type="SMART" id="SM00184">
    <property type="entry name" value="RING"/>
    <property type="match status" value="1"/>
</dbReference>
<evidence type="ECO:0000256" key="1">
    <source>
        <dbReference type="ARBA" id="ARBA00022723"/>
    </source>
</evidence>
<reference evidence="9 10" key="1">
    <citation type="submission" date="2019-05" db="EMBL/GenBank/DDBJ databases">
        <title>Emergence of the Ug99 lineage of the wheat stem rust pathogen through somatic hybridization.</title>
        <authorList>
            <person name="Li F."/>
            <person name="Upadhyaya N.M."/>
            <person name="Sperschneider J."/>
            <person name="Matny O."/>
            <person name="Nguyen-Phuc H."/>
            <person name="Mago R."/>
            <person name="Raley C."/>
            <person name="Miller M.E."/>
            <person name="Silverstein K.A.T."/>
            <person name="Henningsen E."/>
            <person name="Hirsch C.D."/>
            <person name="Visser B."/>
            <person name="Pretorius Z.A."/>
            <person name="Steffenson B.J."/>
            <person name="Schwessinger B."/>
            <person name="Dodds P.N."/>
            <person name="Figueroa M."/>
        </authorList>
    </citation>
    <scope>NUCLEOTIDE SEQUENCE [LARGE SCALE GENOMIC DNA]</scope>
    <source>
        <strain evidence="9">21-0</strain>
    </source>
</reference>
<evidence type="ECO:0000259" key="8">
    <source>
        <dbReference type="PROSITE" id="PS50089"/>
    </source>
</evidence>
<keyword evidence="6" id="KW-1133">Transmembrane helix</keyword>
<dbReference type="InterPro" id="IPR013083">
    <property type="entry name" value="Znf_RING/FYVE/PHD"/>
</dbReference>
<dbReference type="AlphaFoldDB" id="A0A5B0QSW2"/>
<gene>
    <name evidence="9" type="ORF">PGT21_005129</name>
</gene>
<feature type="chain" id="PRO_5022992343" description="RING-type domain-containing protein" evidence="7">
    <location>
        <begin position="23"/>
        <end position="239"/>
    </location>
</feature>
<dbReference type="SMART" id="SM00744">
    <property type="entry name" value="RINGv"/>
    <property type="match status" value="1"/>
</dbReference>
<keyword evidence="1" id="KW-0479">Metal-binding</keyword>
<dbReference type="InterPro" id="IPR001841">
    <property type="entry name" value="Znf_RING"/>
</dbReference>
<accession>A0A5B0QSW2</accession>
<dbReference type="Gene3D" id="3.30.40.10">
    <property type="entry name" value="Zinc/RING finger domain, C3HC4 (zinc finger)"/>
    <property type="match status" value="1"/>
</dbReference>